<sequence length="74" mass="8380">MFAVPENTVALATSLTTAHPSRIALSYAANRESWKHLLRYDPVERFSALVDRVGPYEDMWVIVDTTTAQRQLDS</sequence>
<accession>A0ABW3MF56</accession>
<evidence type="ECO:0000313" key="1">
    <source>
        <dbReference type="EMBL" id="MFD1048622.1"/>
    </source>
</evidence>
<organism evidence="1 2">
    <name type="scientific">Kibdelosporangium lantanae</name>
    <dbReference type="NCBI Taxonomy" id="1497396"/>
    <lineage>
        <taxon>Bacteria</taxon>
        <taxon>Bacillati</taxon>
        <taxon>Actinomycetota</taxon>
        <taxon>Actinomycetes</taxon>
        <taxon>Pseudonocardiales</taxon>
        <taxon>Pseudonocardiaceae</taxon>
        <taxon>Kibdelosporangium</taxon>
    </lineage>
</organism>
<dbReference type="Proteomes" id="UP001597045">
    <property type="component" value="Unassembled WGS sequence"/>
</dbReference>
<protein>
    <submittedName>
        <fullName evidence="1">Uncharacterized protein</fullName>
    </submittedName>
</protein>
<gene>
    <name evidence="1" type="ORF">ACFQ1S_25365</name>
</gene>
<dbReference type="EMBL" id="JBHTIS010001704">
    <property type="protein sequence ID" value="MFD1048622.1"/>
    <property type="molecule type" value="Genomic_DNA"/>
</dbReference>
<evidence type="ECO:0000313" key="2">
    <source>
        <dbReference type="Proteomes" id="UP001597045"/>
    </source>
</evidence>
<keyword evidence="2" id="KW-1185">Reference proteome</keyword>
<proteinExistence type="predicted"/>
<reference evidence="2" key="1">
    <citation type="journal article" date="2019" name="Int. J. Syst. Evol. Microbiol.">
        <title>The Global Catalogue of Microorganisms (GCM) 10K type strain sequencing project: providing services to taxonomists for standard genome sequencing and annotation.</title>
        <authorList>
            <consortium name="The Broad Institute Genomics Platform"/>
            <consortium name="The Broad Institute Genome Sequencing Center for Infectious Disease"/>
            <person name="Wu L."/>
            <person name="Ma J."/>
        </authorList>
    </citation>
    <scope>NUCLEOTIDE SEQUENCE [LARGE SCALE GENOMIC DNA]</scope>
    <source>
        <strain evidence="2">JCM 31486</strain>
    </source>
</reference>
<comment type="caution">
    <text evidence="1">The sequence shown here is derived from an EMBL/GenBank/DDBJ whole genome shotgun (WGS) entry which is preliminary data.</text>
</comment>
<name>A0ABW3MF56_9PSEU</name>